<sequence length="597" mass="68607">MNRAKNFMRGKSDIFSLILSITIANLMFFHQEKWLMNPVYIAGLSILIYAGLKAARKNAHLLKHGRILPGTVLLGILFSLMIVVGQKIHADSVSFLAFTGFDIFWFILYFFVGGLLFFDLYLAGVNTALRGRMTSGELSVPKWNQRKWLLYSVILFAAWVPTFVTYFPGIVPDDATVSMAIAFGEMPWDNHFPVFYTLMVGGFMLVGYIFHNFNIGIALYSVFQMLIMAGILGYLLEWIERKGFKKILIYLGLAYFAAAPVFGNYAVVMWKDPIFSGVLILLALILIDHVAVNPDSFLEKKVLISYAGLMILASLLRNNGIYIGILLSAGLLVVYRKRLKRVLITSVVSIGLIWFITGPVYVYMFSAENVFVESVGIPLQQMARVVVTEGEMSAEEEEFMDHLLPLEKYQDYYWPFLVDPIKWAPEFDTEYLDSHKKEFFHVWFSMLTKNFDVYVKQYLMGTYGFWHIGGETKYEFVKTDIARNWWDMYQNQPFENVLGYPMQEKIVEKYDYISTGLLVWILLFDIVFCWMRKKSVYIIPLLVMAGNWLTLMVATPTAFGVRYIYLLVIGLPLVLLYPWLLNRDPRGKGSCCSQVSM</sequence>
<feature type="transmembrane region" description="Helical" evidence="1">
    <location>
        <begin position="512"/>
        <end position="530"/>
    </location>
</feature>
<dbReference type="AlphaFoldDB" id="A0A174MBA1"/>
<feature type="transmembrane region" description="Helical" evidence="1">
    <location>
        <begin position="191"/>
        <end position="210"/>
    </location>
</feature>
<feature type="transmembrane region" description="Helical" evidence="1">
    <location>
        <begin position="12"/>
        <end position="29"/>
    </location>
</feature>
<dbReference type="EMBL" id="CYZU01000080">
    <property type="protein sequence ID" value="CUP31009.1"/>
    <property type="molecule type" value="Genomic_DNA"/>
</dbReference>
<evidence type="ECO:0000313" key="3">
    <source>
        <dbReference type="Proteomes" id="UP000095544"/>
    </source>
</evidence>
<dbReference type="Pfam" id="PF19484">
    <property type="entry name" value="DUF6020"/>
    <property type="match status" value="1"/>
</dbReference>
<dbReference type="Proteomes" id="UP000095544">
    <property type="component" value="Unassembled WGS sequence"/>
</dbReference>
<feature type="transmembrane region" description="Helical" evidence="1">
    <location>
        <begin position="304"/>
        <end position="335"/>
    </location>
</feature>
<feature type="transmembrane region" description="Helical" evidence="1">
    <location>
        <begin position="274"/>
        <end position="292"/>
    </location>
</feature>
<evidence type="ECO:0000256" key="1">
    <source>
        <dbReference type="SAM" id="Phobius"/>
    </source>
</evidence>
<feature type="transmembrane region" description="Helical" evidence="1">
    <location>
        <begin position="247"/>
        <end position="267"/>
    </location>
</feature>
<dbReference type="RefSeq" id="WP_055155205.1">
    <property type="nucleotide sequence ID" value="NZ_CYZU01000080.1"/>
</dbReference>
<feature type="transmembrane region" description="Helical" evidence="1">
    <location>
        <begin position="149"/>
        <end position="171"/>
    </location>
</feature>
<keyword evidence="1" id="KW-0472">Membrane</keyword>
<gene>
    <name evidence="2" type="ORF">ERS852491_04825</name>
</gene>
<dbReference type="OrthoDB" id="3035992at2"/>
<dbReference type="InterPro" id="IPR046062">
    <property type="entry name" value="DUF6020"/>
</dbReference>
<feature type="transmembrane region" description="Helical" evidence="1">
    <location>
        <begin position="217"/>
        <end position="235"/>
    </location>
</feature>
<feature type="transmembrane region" description="Helical" evidence="1">
    <location>
        <begin position="104"/>
        <end position="129"/>
    </location>
</feature>
<evidence type="ECO:0008006" key="4">
    <source>
        <dbReference type="Google" id="ProtNLM"/>
    </source>
</evidence>
<keyword evidence="1" id="KW-0812">Transmembrane</keyword>
<dbReference type="STRING" id="39482.ERS852491_04825"/>
<protein>
    <recommendedName>
        <fullName evidence="4">Glycosyltransferase RgtA/B/C/D-like domain-containing protein</fullName>
    </recommendedName>
</protein>
<reference evidence="2 3" key="1">
    <citation type="submission" date="2015-09" db="EMBL/GenBank/DDBJ databases">
        <authorList>
            <consortium name="Pathogen Informatics"/>
        </authorList>
    </citation>
    <scope>NUCLEOTIDE SEQUENCE [LARGE SCALE GENOMIC DNA]</scope>
    <source>
        <strain evidence="2 3">2789STDY5834876</strain>
    </source>
</reference>
<feature type="transmembrane region" description="Helical" evidence="1">
    <location>
        <begin position="342"/>
        <end position="364"/>
    </location>
</feature>
<feature type="transmembrane region" description="Helical" evidence="1">
    <location>
        <begin position="67"/>
        <end position="84"/>
    </location>
</feature>
<feature type="transmembrane region" description="Helical" evidence="1">
    <location>
        <begin position="537"/>
        <end position="557"/>
    </location>
</feature>
<proteinExistence type="predicted"/>
<organism evidence="2 3">
    <name type="scientific">Faecalicatena contorta</name>
    <dbReference type="NCBI Taxonomy" id="39482"/>
    <lineage>
        <taxon>Bacteria</taxon>
        <taxon>Bacillati</taxon>
        <taxon>Bacillota</taxon>
        <taxon>Clostridia</taxon>
        <taxon>Lachnospirales</taxon>
        <taxon>Lachnospiraceae</taxon>
        <taxon>Faecalicatena</taxon>
    </lineage>
</organism>
<name>A0A174MBA1_9FIRM</name>
<feature type="transmembrane region" description="Helical" evidence="1">
    <location>
        <begin position="35"/>
        <end position="55"/>
    </location>
</feature>
<keyword evidence="1" id="KW-1133">Transmembrane helix</keyword>
<feature type="transmembrane region" description="Helical" evidence="1">
    <location>
        <begin position="563"/>
        <end position="580"/>
    </location>
</feature>
<evidence type="ECO:0000313" key="2">
    <source>
        <dbReference type="EMBL" id="CUP31009.1"/>
    </source>
</evidence>
<accession>A0A174MBA1</accession>